<dbReference type="EMBL" id="JAVRRA010003918">
    <property type="protein sequence ID" value="KAK5275934.1"/>
    <property type="molecule type" value="Genomic_DNA"/>
</dbReference>
<accession>A0ABR0M2Y7</accession>
<name>A0ABR0M2Y7_9PEZI</name>
<gene>
    <name evidence="1" type="primary">MSH4_2</name>
    <name evidence="1" type="ORF">LTR16_011963</name>
</gene>
<keyword evidence="2" id="KW-1185">Reference proteome</keyword>
<feature type="non-terminal residue" evidence="1">
    <location>
        <position position="1"/>
    </location>
</feature>
<sequence length="106" mass="11861">LTTKEEMFFATRQGKLLARNLNARLICTTALKAFLDVDKILTALIMIPTTSSVQHTEQSVNNVIMLKQFVNSIKPIFEALTGSRSAMLEEIRQVGHIAEGFPQQKN</sequence>
<dbReference type="Proteomes" id="UP001357485">
    <property type="component" value="Unassembled WGS sequence"/>
</dbReference>
<evidence type="ECO:0000313" key="1">
    <source>
        <dbReference type="EMBL" id="KAK5275934.1"/>
    </source>
</evidence>
<organism evidence="1 2">
    <name type="scientific">Cryomyces antarcticus</name>
    <dbReference type="NCBI Taxonomy" id="329879"/>
    <lineage>
        <taxon>Eukaryota</taxon>
        <taxon>Fungi</taxon>
        <taxon>Dikarya</taxon>
        <taxon>Ascomycota</taxon>
        <taxon>Pezizomycotina</taxon>
        <taxon>Dothideomycetes</taxon>
        <taxon>Dothideomycetes incertae sedis</taxon>
        <taxon>Cryomyces</taxon>
    </lineage>
</organism>
<evidence type="ECO:0000313" key="2">
    <source>
        <dbReference type="Proteomes" id="UP001357485"/>
    </source>
</evidence>
<reference evidence="1 2" key="1">
    <citation type="submission" date="2023-08" db="EMBL/GenBank/DDBJ databases">
        <title>Black Yeasts Isolated from many extreme environments.</title>
        <authorList>
            <person name="Coleine C."/>
            <person name="Stajich J.E."/>
            <person name="Selbmann L."/>
        </authorList>
    </citation>
    <scope>NUCLEOTIDE SEQUENCE [LARGE SCALE GENOMIC DNA]</scope>
    <source>
        <strain evidence="1 2">CCFEE 536</strain>
    </source>
</reference>
<comment type="caution">
    <text evidence="1">The sequence shown here is derived from an EMBL/GenBank/DDBJ whole genome shotgun (WGS) entry which is preliminary data.</text>
</comment>
<proteinExistence type="predicted"/>
<protein>
    <submittedName>
        <fullName evidence="1">MutS protein msh4</fullName>
    </submittedName>
</protein>